<dbReference type="Proteomes" id="UP000051015">
    <property type="component" value="Unassembled WGS sequence"/>
</dbReference>
<dbReference type="GO" id="GO:0015254">
    <property type="term" value="F:glycerol channel activity"/>
    <property type="evidence" value="ECO:0007669"/>
    <property type="project" value="TreeGrafter"/>
</dbReference>
<evidence type="ECO:0000256" key="2">
    <source>
        <dbReference type="ARBA" id="ARBA00006175"/>
    </source>
</evidence>
<dbReference type="PRINTS" id="PR00783">
    <property type="entry name" value="MINTRINSICP"/>
</dbReference>
<dbReference type="InterPro" id="IPR000425">
    <property type="entry name" value="MIP"/>
</dbReference>
<evidence type="ECO:0000256" key="3">
    <source>
        <dbReference type="ARBA" id="ARBA00022448"/>
    </source>
</evidence>
<feature type="transmembrane region" description="Helical" evidence="8">
    <location>
        <begin position="12"/>
        <end position="35"/>
    </location>
</feature>
<dbReference type="PANTHER" id="PTHR43829">
    <property type="entry name" value="AQUAPORIN OR AQUAGLYCEROPORIN RELATED"/>
    <property type="match status" value="1"/>
</dbReference>
<feature type="transmembrane region" description="Helical" evidence="8">
    <location>
        <begin position="181"/>
        <end position="200"/>
    </location>
</feature>
<evidence type="ECO:0000256" key="4">
    <source>
        <dbReference type="ARBA" id="ARBA00022692"/>
    </source>
</evidence>
<feature type="transmembrane region" description="Helical" evidence="8">
    <location>
        <begin position="233"/>
        <end position="256"/>
    </location>
</feature>
<evidence type="ECO:0000313" key="10">
    <source>
        <dbReference type="Proteomes" id="UP000051015"/>
    </source>
</evidence>
<proteinExistence type="inferred from homology"/>
<evidence type="ECO:0000256" key="1">
    <source>
        <dbReference type="ARBA" id="ARBA00004141"/>
    </source>
</evidence>
<evidence type="ECO:0000313" key="9">
    <source>
        <dbReference type="EMBL" id="KRM95596.1"/>
    </source>
</evidence>
<keyword evidence="5 8" id="KW-1133">Transmembrane helix</keyword>
<comment type="similarity">
    <text evidence="2 7">Belongs to the MIP/aquaporin (TC 1.A.8) family.</text>
</comment>
<dbReference type="EMBL" id="AYZD01000023">
    <property type="protein sequence ID" value="KRM95596.1"/>
    <property type="molecule type" value="Genomic_DNA"/>
</dbReference>
<keyword evidence="4 7" id="KW-0812">Transmembrane</keyword>
<dbReference type="Gene3D" id="1.20.1080.10">
    <property type="entry name" value="Glycerol uptake facilitator protein"/>
    <property type="match status" value="1"/>
</dbReference>
<gene>
    <name evidence="9" type="ORF">FC19_GL001732</name>
</gene>
<keyword evidence="3 7" id="KW-0813">Transport</keyword>
<feature type="transmembrane region" description="Helical" evidence="8">
    <location>
        <begin position="55"/>
        <end position="74"/>
    </location>
</feature>
<keyword evidence="6 8" id="KW-0472">Membrane</keyword>
<comment type="subcellular location">
    <subcellularLocation>
        <location evidence="1">Membrane</location>
        <topology evidence="1">Multi-pass membrane protein</topology>
    </subcellularLocation>
</comment>
<dbReference type="GO" id="GO:0005886">
    <property type="term" value="C:plasma membrane"/>
    <property type="evidence" value="ECO:0007669"/>
    <property type="project" value="TreeGrafter"/>
</dbReference>
<dbReference type="SUPFAM" id="SSF81338">
    <property type="entry name" value="Aquaporin-like"/>
    <property type="match status" value="1"/>
</dbReference>
<dbReference type="PANTHER" id="PTHR43829:SF9">
    <property type="entry name" value="AQUAPORIN-9"/>
    <property type="match status" value="1"/>
</dbReference>
<feature type="transmembrane region" description="Helical" evidence="8">
    <location>
        <begin position="103"/>
        <end position="122"/>
    </location>
</feature>
<dbReference type="InterPro" id="IPR023271">
    <property type="entry name" value="Aquaporin-like"/>
</dbReference>
<accession>A0A0R2D5W0</accession>
<name>A0A0R2D5W0_9LACO</name>
<sequence>MIRLESIIFKEVIMEYSLATRLAAEFFGTAIMIILGNGSVATVDLERTKGSNSGWIVISVGYGFAVMIPALMFGSISGNHINPAFTVGLAVSGLFPWKEVIPYIVVQLLGAIIGQLVVFACFKPHYDLTADTNRVLGTFSTTDATKGKLNGFINEFFGTFTLVFGALGITNSPTFAKGNQLSGFIGIGLLVMVIVASFGGPTGPALNPARDLGPRLLHQILPLKHKGSSQWDYSWVPVVAPLLAGICAVALFKAIFL</sequence>
<dbReference type="PROSITE" id="PS00221">
    <property type="entry name" value="MIP"/>
    <property type="match status" value="1"/>
</dbReference>
<evidence type="ECO:0000256" key="8">
    <source>
        <dbReference type="SAM" id="Phobius"/>
    </source>
</evidence>
<dbReference type="AlphaFoldDB" id="A0A0R2D5W0"/>
<dbReference type="InterPro" id="IPR022357">
    <property type="entry name" value="MIP_CS"/>
</dbReference>
<dbReference type="PATRIC" id="fig|1423725.3.peg.1779"/>
<evidence type="ECO:0000256" key="7">
    <source>
        <dbReference type="RuleBase" id="RU000477"/>
    </source>
</evidence>
<dbReference type="NCBIfam" id="TIGR00861">
    <property type="entry name" value="MIP"/>
    <property type="match status" value="1"/>
</dbReference>
<evidence type="ECO:0000256" key="5">
    <source>
        <dbReference type="ARBA" id="ARBA00022989"/>
    </source>
</evidence>
<organism evidence="9 10">
    <name type="scientific">Liquorilactobacillus aquaticus DSM 21051</name>
    <dbReference type="NCBI Taxonomy" id="1423725"/>
    <lineage>
        <taxon>Bacteria</taxon>
        <taxon>Bacillati</taxon>
        <taxon>Bacillota</taxon>
        <taxon>Bacilli</taxon>
        <taxon>Lactobacillales</taxon>
        <taxon>Lactobacillaceae</taxon>
        <taxon>Liquorilactobacillus</taxon>
    </lineage>
</organism>
<evidence type="ECO:0000256" key="6">
    <source>
        <dbReference type="ARBA" id="ARBA00023136"/>
    </source>
</evidence>
<reference evidence="9 10" key="1">
    <citation type="journal article" date="2015" name="Genome Announc.">
        <title>Expanding the biotechnology potential of lactobacilli through comparative genomics of 213 strains and associated genera.</title>
        <authorList>
            <person name="Sun Z."/>
            <person name="Harris H.M."/>
            <person name="McCann A."/>
            <person name="Guo C."/>
            <person name="Argimon S."/>
            <person name="Zhang W."/>
            <person name="Yang X."/>
            <person name="Jeffery I.B."/>
            <person name="Cooney J.C."/>
            <person name="Kagawa T.F."/>
            <person name="Liu W."/>
            <person name="Song Y."/>
            <person name="Salvetti E."/>
            <person name="Wrobel A."/>
            <person name="Rasinkangas P."/>
            <person name="Parkhill J."/>
            <person name="Rea M.C."/>
            <person name="O'Sullivan O."/>
            <person name="Ritari J."/>
            <person name="Douillard F.P."/>
            <person name="Paul Ross R."/>
            <person name="Yang R."/>
            <person name="Briner A.E."/>
            <person name="Felis G.E."/>
            <person name="de Vos W.M."/>
            <person name="Barrangou R."/>
            <person name="Klaenhammer T.R."/>
            <person name="Caufield P.W."/>
            <person name="Cui Y."/>
            <person name="Zhang H."/>
            <person name="O'Toole P.W."/>
        </authorList>
    </citation>
    <scope>NUCLEOTIDE SEQUENCE [LARGE SCALE GENOMIC DNA]</scope>
    <source>
        <strain evidence="9 10">DSM 21051</strain>
    </source>
</reference>
<keyword evidence="10" id="KW-1185">Reference proteome</keyword>
<dbReference type="InterPro" id="IPR050363">
    <property type="entry name" value="MIP/Aquaporin"/>
</dbReference>
<dbReference type="STRING" id="1423725.FC19_GL001732"/>
<protein>
    <submittedName>
        <fullName evidence="9">Glycerol uptake facilitator protein</fullName>
    </submittedName>
</protein>
<comment type="caution">
    <text evidence="9">The sequence shown here is derived from an EMBL/GenBank/DDBJ whole genome shotgun (WGS) entry which is preliminary data.</text>
</comment>
<dbReference type="Pfam" id="PF00230">
    <property type="entry name" value="MIP"/>
    <property type="match status" value="1"/>
</dbReference>
<dbReference type="CDD" id="cd00333">
    <property type="entry name" value="MIP"/>
    <property type="match status" value="1"/>
</dbReference>